<proteinExistence type="predicted"/>
<keyword evidence="2" id="KW-1185">Reference proteome</keyword>
<dbReference type="RefSeq" id="WP_183475871.1">
    <property type="nucleotide sequence ID" value="NZ_JACIFO010000001.1"/>
</dbReference>
<organism evidence="1 2">
    <name type="scientific">Mesonia hippocampi</name>
    <dbReference type="NCBI Taxonomy" id="1628250"/>
    <lineage>
        <taxon>Bacteria</taxon>
        <taxon>Pseudomonadati</taxon>
        <taxon>Bacteroidota</taxon>
        <taxon>Flavobacteriia</taxon>
        <taxon>Flavobacteriales</taxon>
        <taxon>Flavobacteriaceae</taxon>
        <taxon>Mesonia</taxon>
    </lineage>
</organism>
<protein>
    <submittedName>
        <fullName evidence="1">Uncharacterized protein</fullName>
    </submittedName>
</protein>
<comment type="caution">
    <text evidence="1">The sequence shown here is derived from an EMBL/GenBank/DDBJ whole genome shotgun (WGS) entry which is preliminary data.</text>
</comment>
<reference evidence="1 2" key="1">
    <citation type="submission" date="2020-08" db="EMBL/GenBank/DDBJ databases">
        <title>Genomic Encyclopedia of Type Strains, Phase IV (KMG-IV): sequencing the most valuable type-strain genomes for metagenomic binning, comparative biology and taxonomic classification.</title>
        <authorList>
            <person name="Goeker M."/>
        </authorList>
    </citation>
    <scope>NUCLEOTIDE SEQUENCE [LARGE SCALE GENOMIC DNA]</scope>
    <source>
        <strain evidence="1 2">DSM 29568</strain>
    </source>
</reference>
<dbReference type="AlphaFoldDB" id="A0A840ES22"/>
<sequence length="240" mass="28025">MIKRSCLIIDNEDQIEEIEKLVRDAKHQGIELDCHQFNVGNTAYSDILSGGYIDIDKVCQEFRKKFKGIYFDIIAFDWDLEDDNINGVELIRQFTSKKIARYSPKIVYSGVLDDVIKDIIQENLELVKVEEGFKPIIKDKAITKIKSLVRNRVFDYLDRGNRDPMILKFLSEEIQSTELIIVQVLEQYPDLIFENNFVNAKFNGKTFQELADFLKNNDPIANEFKREIIQQVVSYLTEKI</sequence>
<name>A0A840ES22_9FLAO</name>
<gene>
    <name evidence="1" type="ORF">GGR32_000438</name>
</gene>
<evidence type="ECO:0000313" key="1">
    <source>
        <dbReference type="EMBL" id="MBB4118166.1"/>
    </source>
</evidence>
<accession>A0A840ES22</accession>
<dbReference type="EMBL" id="JACIFO010000001">
    <property type="protein sequence ID" value="MBB4118166.1"/>
    <property type="molecule type" value="Genomic_DNA"/>
</dbReference>
<evidence type="ECO:0000313" key="2">
    <source>
        <dbReference type="Proteomes" id="UP000553034"/>
    </source>
</evidence>
<dbReference type="Proteomes" id="UP000553034">
    <property type="component" value="Unassembled WGS sequence"/>
</dbReference>